<evidence type="ECO:0000256" key="2">
    <source>
        <dbReference type="ARBA" id="ARBA00022692"/>
    </source>
</evidence>
<gene>
    <name evidence="10" type="ORF">CUNI_LOCUS21188</name>
</gene>
<keyword evidence="5 8" id="KW-0472">Membrane</keyword>
<keyword evidence="11" id="KW-1185">Reference proteome</keyword>
<keyword evidence="4" id="KW-0297">G-protein coupled receptor</keyword>
<evidence type="ECO:0000256" key="3">
    <source>
        <dbReference type="ARBA" id="ARBA00022989"/>
    </source>
</evidence>
<sequence length="358" mass="41258">MEPIVTLSAFSEIDNYESSINDVAMYFTDEITNIFLMINFACLCGLISFLGIIANIINLIIFYRQGLNTTINIGFFSLALSDLCSLVLQQVFNVFVNLRLSNSDVPVVFVEIQFLTATLSREMFTTITSLITVYITAERCLCIVFPLQVKQMISLRSTIVVMIVIFAVTLLSPIAIYSTSYLEWKFYPNINRSFLSMGYKDNFETCEVVSYFIHAIVGLVSYLAVVIFTLILIYKLQEKHTFYRKANLNQDKTRSLSKRDRTTMATVVLIATILIVCFIPAGILCIMSFLEPEFNVRDKYHNMFYCLWSFAMLFESINSSVPIVLYLRMSTRFRTQFRLLFYRCLCPIESSVIKNKTW</sequence>
<dbReference type="EMBL" id="CAJHNH020008440">
    <property type="protein sequence ID" value="CAG5135630.1"/>
    <property type="molecule type" value="Genomic_DNA"/>
</dbReference>
<feature type="domain" description="G-protein coupled receptors family 1 profile" evidence="9">
    <location>
        <begin position="54"/>
        <end position="326"/>
    </location>
</feature>
<dbReference type="PROSITE" id="PS50262">
    <property type="entry name" value="G_PROTEIN_RECEP_F1_2"/>
    <property type="match status" value="1"/>
</dbReference>
<comment type="caution">
    <text evidence="10">The sequence shown here is derived from an EMBL/GenBank/DDBJ whole genome shotgun (WGS) entry which is preliminary data.</text>
</comment>
<evidence type="ECO:0000313" key="10">
    <source>
        <dbReference type="EMBL" id="CAG5135630.1"/>
    </source>
</evidence>
<dbReference type="SUPFAM" id="SSF81321">
    <property type="entry name" value="Family A G protein-coupled receptor-like"/>
    <property type="match status" value="1"/>
</dbReference>
<evidence type="ECO:0000256" key="6">
    <source>
        <dbReference type="ARBA" id="ARBA00023170"/>
    </source>
</evidence>
<proteinExistence type="predicted"/>
<dbReference type="PANTHER" id="PTHR24243:SF208">
    <property type="entry name" value="PYROKININ-1 RECEPTOR"/>
    <property type="match status" value="1"/>
</dbReference>
<dbReference type="Gene3D" id="1.20.1070.10">
    <property type="entry name" value="Rhodopsin 7-helix transmembrane proteins"/>
    <property type="match status" value="1"/>
</dbReference>
<evidence type="ECO:0000259" key="9">
    <source>
        <dbReference type="PROSITE" id="PS50262"/>
    </source>
</evidence>
<evidence type="ECO:0000256" key="7">
    <source>
        <dbReference type="ARBA" id="ARBA00023224"/>
    </source>
</evidence>
<dbReference type="GO" id="GO:0005886">
    <property type="term" value="C:plasma membrane"/>
    <property type="evidence" value="ECO:0007669"/>
    <property type="project" value="TreeGrafter"/>
</dbReference>
<dbReference type="InterPro" id="IPR000276">
    <property type="entry name" value="GPCR_Rhodpsn"/>
</dbReference>
<dbReference type="Proteomes" id="UP000678393">
    <property type="component" value="Unassembled WGS sequence"/>
</dbReference>
<evidence type="ECO:0000313" key="11">
    <source>
        <dbReference type="Proteomes" id="UP000678393"/>
    </source>
</evidence>
<dbReference type="Pfam" id="PF10324">
    <property type="entry name" value="7TM_GPCR_Srw"/>
    <property type="match status" value="1"/>
</dbReference>
<feature type="transmembrane region" description="Helical" evidence="8">
    <location>
        <begin position="211"/>
        <end position="234"/>
    </location>
</feature>
<keyword evidence="7" id="KW-0807">Transducer</keyword>
<dbReference type="PRINTS" id="PR00237">
    <property type="entry name" value="GPCRRHODOPSN"/>
</dbReference>
<evidence type="ECO:0000256" key="1">
    <source>
        <dbReference type="ARBA" id="ARBA00004141"/>
    </source>
</evidence>
<feature type="transmembrane region" description="Helical" evidence="8">
    <location>
        <begin position="123"/>
        <end position="147"/>
    </location>
</feature>
<keyword evidence="3 8" id="KW-1133">Transmembrane helix</keyword>
<protein>
    <recommendedName>
        <fullName evidence="9">G-protein coupled receptors family 1 profile domain-containing protein</fullName>
    </recommendedName>
</protein>
<keyword evidence="2 8" id="KW-0812">Transmembrane</keyword>
<feature type="transmembrane region" description="Helical" evidence="8">
    <location>
        <begin position="73"/>
        <end position="92"/>
    </location>
</feature>
<keyword evidence="6" id="KW-0675">Receptor</keyword>
<reference evidence="10" key="1">
    <citation type="submission" date="2021-04" db="EMBL/GenBank/DDBJ databases">
        <authorList>
            <consortium name="Molecular Ecology Group"/>
        </authorList>
    </citation>
    <scope>NUCLEOTIDE SEQUENCE</scope>
</reference>
<name>A0A8S4A520_9EUPU</name>
<feature type="transmembrane region" description="Helical" evidence="8">
    <location>
        <begin position="159"/>
        <end position="178"/>
    </location>
</feature>
<dbReference type="GO" id="GO:0008528">
    <property type="term" value="F:G protein-coupled peptide receptor activity"/>
    <property type="evidence" value="ECO:0007669"/>
    <property type="project" value="InterPro"/>
</dbReference>
<accession>A0A8S4A520</accession>
<feature type="transmembrane region" description="Helical" evidence="8">
    <location>
        <begin position="264"/>
        <end position="290"/>
    </location>
</feature>
<dbReference type="PANTHER" id="PTHR24243">
    <property type="entry name" value="G-PROTEIN COUPLED RECEPTOR"/>
    <property type="match status" value="1"/>
</dbReference>
<organism evidence="10 11">
    <name type="scientific">Candidula unifasciata</name>
    <dbReference type="NCBI Taxonomy" id="100452"/>
    <lineage>
        <taxon>Eukaryota</taxon>
        <taxon>Metazoa</taxon>
        <taxon>Spiralia</taxon>
        <taxon>Lophotrochozoa</taxon>
        <taxon>Mollusca</taxon>
        <taxon>Gastropoda</taxon>
        <taxon>Heterobranchia</taxon>
        <taxon>Euthyneura</taxon>
        <taxon>Panpulmonata</taxon>
        <taxon>Eupulmonata</taxon>
        <taxon>Stylommatophora</taxon>
        <taxon>Helicina</taxon>
        <taxon>Helicoidea</taxon>
        <taxon>Geomitridae</taxon>
        <taxon>Candidula</taxon>
    </lineage>
</organism>
<dbReference type="InterPro" id="IPR019427">
    <property type="entry name" value="7TM_GPCR_serpentine_rcpt_Srw"/>
</dbReference>
<feature type="transmembrane region" description="Helical" evidence="8">
    <location>
        <begin position="34"/>
        <end position="61"/>
    </location>
</feature>
<dbReference type="InterPro" id="IPR017452">
    <property type="entry name" value="GPCR_Rhodpsn_7TM"/>
</dbReference>
<comment type="subcellular location">
    <subcellularLocation>
        <location evidence="1">Membrane</location>
        <topology evidence="1">Multi-pass membrane protein</topology>
    </subcellularLocation>
</comment>
<evidence type="ECO:0000256" key="4">
    <source>
        <dbReference type="ARBA" id="ARBA00023040"/>
    </source>
</evidence>
<evidence type="ECO:0000256" key="5">
    <source>
        <dbReference type="ARBA" id="ARBA00023136"/>
    </source>
</evidence>
<feature type="transmembrane region" description="Helical" evidence="8">
    <location>
        <begin position="302"/>
        <end position="327"/>
    </location>
</feature>
<dbReference type="OrthoDB" id="5952950at2759"/>
<evidence type="ECO:0000256" key="8">
    <source>
        <dbReference type="SAM" id="Phobius"/>
    </source>
</evidence>
<dbReference type="AlphaFoldDB" id="A0A8S4A520"/>